<evidence type="ECO:0000313" key="1">
    <source>
        <dbReference type="EMBL" id="SUQ24048.1"/>
    </source>
</evidence>
<sequence>MEEQSQIIYMQTRLVRLAAEQWRKPYRDVVELFRAKGVFRYIAKMWDLFQIEGDLAVLDDVQQYLVARKGVDA</sequence>
<dbReference type="RefSeq" id="WP_109572645.1">
    <property type="nucleotide sequence ID" value="NZ_UHJL01000002.1"/>
</dbReference>
<dbReference type="Proteomes" id="UP000255423">
    <property type="component" value="Unassembled WGS sequence"/>
</dbReference>
<evidence type="ECO:0008006" key="3">
    <source>
        <dbReference type="Google" id="ProtNLM"/>
    </source>
</evidence>
<gene>
    <name evidence="1" type="ORF">SAMN05661053_1439</name>
</gene>
<evidence type="ECO:0000313" key="2">
    <source>
        <dbReference type="Proteomes" id="UP000255423"/>
    </source>
</evidence>
<dbReference type="Pfam" id="PF12668">
    <property type="entry name" value="DUF3791"/>
    <property type="match status" value="1"/>
</dbReference>
<dbReference type="AlphaFoldDB" id="A0A380S5L6"/>
<dbReference type="EMBL" id="UHJL01000002">
    <property type="protein sequence ID" value="SUQ24048.1"/>
    <property type="molecule type" value="Genomic_DNA"/>
</dbReference>
<dbReference type="InterPro" id="IPR024269">
    <property type="entry name" value="DUF3791"/>
</dbReference>
<protein>
    <recommendedName>
        <fullName evidence="3">DUF3791 domain-containing protein</fullName>
    </recommendedName>
</protein>
<organism evidence="1 2">
    <name type="scientific">Fibrobacter succinogenes</name>
    <name type="common">Bacteroides succinogenes</name>
    <dbReference type="NCBI Taxonomy" id="833"/>
    <lineage>
        <taxon>Bacteria</taxon>
        <taxon>Pseudomonadati</taxon>
        <taxon>Fibrobacterota</taxon>
        <taxon>Fibrobacteria</taxon>
        <taxon>Fibrobacterales</taxon>
        <taxon>Fibrobacteraceae</taxon>
        <taxon>Fibrobacter</taxon>
    </lineage>
</organism>
<name>A0A380S5L6_FIBSU</name>
<proteinExistence type="predicted"/>
<reference evidence="1 2" key="1">
    <citation type="submission" date="2017-08" db="EMBL/GenBank/DDBJ databases">
        <authorList>
            <person name="de Groot N.N."/>
        </authorList>
    </citation>
    <scope>NUCLEOTIDE SEQUENCE [LARGE SCALE GENOMIC DNA]</scope>
    <source>
        <strain evidence="1 2">HM2</strain>
    </source>
</reference>
<accession>A0A380S5L6</accession>